<evidence type="ECO:0000313" key="2">
    <source>
        <dbReference type="Proteomes" id="UP000003423"/>
    </source>
</evidence>
<name>I3D2T2_9ARCH</name>
<dbReference type="RefSeq" id="WP_008299508.1">
    <property type="nucleotide sequence ID" value="NZ_AEXL02000090.1"/>
</dbReference>
<protein>
    <submittedName>
        <fullName evidence="1">Uncharacterized protein</fullName>
    </submittedName>
</protein>
<accession>I3D2T2</accession>
<dbReference type="EMBL" id="AEXL02000090">
    <property type="protein sequence ID" value="EIJ66025.1"/>
    <property type="molecule type" value="Genomic_DNA"/>
</dbReference>
<reference evidence="1 2" key="1">
    <citation type="journal article" date="2012" name="J. Bacteriol.">
        <title>Genome sequence of "Candidatus Nitrosopumilus salaria" BD31, an ammonia-oxidizing archaeon from the San Francisco Bay estuary.</title>
        <authorList>
            <person name="Mosier A.C."/>
            <person name="Allen E.E."/>
            <person name="Kim M."/>
            <person name="Ferriera S."/>
            <person name="Francis C.A."/>
        </authorList>
    </citation>
    <scope>NUCLEOTIDE SEQUENCE [LARGE SCALE GENOMIC DNA]</scope>
    <source>
        <strain evidence="1 2">BD31</strain>
    </source>
</reference>
<comment type="caution">
    <text evidence="1">The sequence shown here is derived from an EMBL/GenBank/DDBJ whole genome shotgun (WGS) entry which is preliminary data.</text>
</comment>
<dbReference type="PATRIC" id="fig|859350.6.peg.934"/>
<keyword evidence="2" id="KW-1185">Reference proteome</keyword>
<evidence type="ECO:0000313" key="1">
    <source>
        <dbReference type="EMBL" id="EIJ66025.1"/>
    </source>
</evidence>
<sequence length="107" mass="12582">MTVSDDKKCTCSHFKKDHLWEQEFEPNHMIGYELVGKYHSTSQEGRGLCKKCTCPKYKSPSIFRPRYIEYPKRPISDKDTEKRCSRCGQLLSNHTDIDHPFQDPKTN</sequence>
<gene>
    <name evidence="1" type="ORF">BD31_I0007</name>
</gene>
<dbReference type="AlphaFoldDB" id="I3D2T2"/>
<dbReference type="Proteomes" id="UP000003423">
    <property type="component" value="Unassembled WGS sequence"/>
</dbReference>
<proteinExistence type="predicted"/>
<organism evidence="1 2">
    <name type="scientific">Candidatus Nitrosopumilus salarius BD31</name>
    <dbReference type="NCBI Taxonomy" id="859350"/>
    <lineage>
        <taxon>Archaea</taxon>
        <taxon>Nitrososphaerota</taxon>
        <taxon>Nitrososphaeria</taxon>
        <taxon>Nitrosopumilales</taxon>
        <taxon>Nitrosopumilaceae</taxon>
        <taxon>Nitrosopumilus</taxon>
    </lineage>
</organism>